<feature type="binding site" description="axial binding residue" evidence="15">
    <location>
        <position position="336"/>
    </location>
    <ligand>
        <name>heme</name>
        <dbReference type="ChEBI" id="CHEBI:30413"/>
        <label>5</label>
    </ligand>
    <ligandPart>
        <name>Fe</name>
        <dbReference type="ChEBI" id="CHEBI:18248"/>
    </ligandPart>
</feature>
<protein>
    <recommendedName>
        <fullName evidence="13">Cytochrome c-type protein</fullName>
    </recommendedName>
</protein>
<dbReference type="EMBL" id="PDDX01000001">
    <property type="protein sequence ID" value="PHI29352.1"/>
    <property type="molecule type" value="Genomic_DNA"/>
</dbReference>
<dbReference type="STRING" id="1111728.GCA_000427805_02129"/>
<evidence type="ECO:0000256" key="2">
    <source>
        <dbReference type="ARBA" id="ARBA00006417"/>
    </source>
</evidence>
<comment type="subcellular location">
    <subcellularLocation>
        <location evidence="1">Cell inner membrane</location>
        <topology evidence="1">Single-pass type II membrane protein</topology>
    </subcellularLocation>
</comment>
<feature type="binding site" description="axial binding residue" evidence="15">
    <location>
        <position position="175"/>
    </location>
    <ligand>
        <name>heme</name>
        <dbReference type="ChEBI" id="CHEBI:30413"/>
        <label>4</label>
    </ligand>
    <ligandPart>
        <name>Fe</name>
        <dbReference type="ChEBI" id="CHEBI:18248"/>
    </ligandPart>
</feature>
<dbReference type="PANTHER" id="PTHR30333:SF2">
    <property type="entry name" value="CYTOCHROME C-TYPE PROTEIN TORC"/>
    <property type="match status" value="1"/>
</dbReference>
<evidence type="ECO:0000256" key="6">
    <source>
        <dbReference type="ARBA" id="ARBA00022617"/>
    </source>
</evidence>
<feature type="domain" description="NapC/NirT cytochrome c N-terminal" evidence="17">
    <location>
        <begin position="11"/>
        <end position="185"/>
    </location>
</feature>
<dbReference type="OrthoDB" id="9782159at2"/>
<evidence type="ECO:0000256" key="7">
    <source>
        <dbReference type="ARBA" id="ARBA00022692"/>
    </source>
</evidence>
<reference evidence="19" key="1">
    <citation type="submission" date="2017-09" db="EMBL/GenBank/DDBJ databases">
        <title>FDA dAtabase for Regulatory Grade micrObial Sequences (FDA-ARGOS): Supporting development and validation of Infectious Disease Dx tests.</title>
        <authorList>
            <person name="Minogue T."/>
            <person name="Wolcott M."/>
            <person name="Wasieloski L."/>
            <person name="Aguilar W."/>
            <person name="Moore D."/>
            <person name="Tallon L."/>
            <person name="Sadzewicz L."/>
            <person name="Ott S."/>
            <person name="Zhao X."/>
            <person name="Nagaraj S."/>
            <person name="Vavikolanu K."/>
            <person name="Aluvathingal J."/>
            <person name="Nadendla S."/>
            <person name="Sichtig H."/>
        </authorList>
    </citation>
    <scope>NUCLEOTIDE SEQUENCE [LARGE SCALE GENOMIC DNA]</scope>
    <source>
        <strain evidence="19">FDAARGOS_387</strain>
    </source>
</reference>
<evidence type="ECO:0000256" key="13">
    <source>
        <dbReference type="PIRNR" id="PIRNR000014"/>
    </source>
</evidence>
<evidence type="ECO:0000256" key="5">
    <source>
        <dbReference type="ARBA" id="ARBA00022519"/>
    </source>
</evidence>
<dbReference type="InterPro" id="IPR005126">
    <property type="entry name" value="NapC/NirT_cyt_c_N"/>
</dbReference>
<dbReference type="InterPro" id="IPR009154">
    <property type="entry name" value="Membr-bd_4haem_cyt_TorC"/>
</dbReference>
<name>A0A2C6DLY1_9GAMM</name>
<dbReference type="GO" id="GO:0009055">
    <property type="term" value="F:electron transfer activity"/>
    <property type="evidence" value="ECO:0007669"/>
    <property type="project" value="UniProtKB-UniRule"/>
</dbReference>
<dbReference type="FunFam" id="1.10.3820.10:FF:000001">
    <property type="entry name" value="Cytochrome c-type protein"/>
    <property type="match status" value="1"/>
</dbReference>
<keyword evidence="4 13" id="KW-1003">Cell membrane</keyword>
<dbReference type="NCBIfam" id="NF011606">
    <property type="entry name" value="PRK15032.1"/>
    <property type="match status" value="1"/>
</dbReference>
<gene>
    <name evidence="18" type="ORF">CRN84_08440</name>
</gene>
<comment type="PTM">
    <text evidence="14">Binds 5 heme groups per subunit.</text>
</comment>
<evidence type="ECO:0000256" key="11">
    <source>
        <dbReference type="ARBA" id="ARBA00023004"/>
    </source>
</evidence>
<evidence type="ECO:0000313" key="18">
    <source>
        <dbReference type="EMBL" id="PHI29352.1"/>
    </source>
</evidence>
<dbReference type="InterPro" id="IPR036280">
    <property type="entry name" value="Multihaem_cyt_sf"/>
</dbReference>
<sequence>MKSLWLKLKTPSKKWSVLTILSIGIIIGVAAILVPHAGLEITGSTKFCVSCHEMESTVYKEYQQTTHFSNASGVRAECSDCHIPPGTLATIGRKLEATNDLYQKFVTGSIDTPEKFEAKRAELAEREWERMKANNSATCRSCHDYDAMDHTKQHPEAAKQMKIAAKDNQSCISCHKGIAHKMPDMSTGLKKDFEKLVQDAEKQSDADILYTLNQKPIFANKGDKEPEGSLLPASEVKVLKRDGDWLQVSIEGWTETEGRQRVLSLLPGKRIFVSTLRGEVQERAKVLDQTVVKDTDAKWSKLSTTAWIQKGELINNVEPIWEYAGTLYNSTCNQCHGAPDIKHYDANAWIGTLKGMLGFTSLNTQEERILLKYLQVNASDMPKEQQK</sequence>
<evidence type="ECO:0000256" key="4">
    <source>
        <dbReference type="ARBA" id="ARBA00022475"/>
    </source>
</evidence>
<feature type="transmembrane region" description="Helical" evidence="16">
    <location>
        <begin position="15"/>
        <end position="34"/>
    </location>
</feature>
<feature type="binding site" description="covalent" evidence="14">
    <location>
        <position position="174"/>
    </location>
    <ligand>
        <name>heme</name>
        <dbReference type="ChEBI" id="CHEBI:30413"/>
        <label>4</label>
    </ligand>
</feature>
<evidence type="ECO:0000256" key="1">
    <source>
        <dbReference type="ARBA" id="ARBA00004249"/>
    </source>
</evidence>
<dbReference type="NCBIfam" id="TIGR02162">
    <property type="entry name" value="torC"/>
    <property type="match status" value="1"/>
</dbReference>
<feature type="binding site" description="covalent" evidence="14">
    <location>
        <position position="142"/>
    </location>
    <ligand>
        <name>heme</name>
        <dbReference type="ChEBI" id="CHEBI:30413"/>
        <label>3</label>
    </ligand>
</feature>
<keyword evidence="12 13" id="KW-0472">Membrane</keyword>
<feature type="binding site" description="covalent" evidence="14">
    <location>
        <position position="48"/>
    </location>
    <ligand>
        <name>heme</name>
        <dbReference type="ChEBI" id="CHEBI:30413"/>
        <label>1</label>
    </ligand>
</feature>
<evidence type="ECO:0000256" key="14">
    <source>
        <dbReference type="PIRSR" id="PIRSR000014-1"/>
    </source>
</evidence>
<evidence type="ECO:0000256" key="15">
    <source>
        <dbReference type="PIRSR" id="PIRSR000014-2"/>
    </source>
</evidence>
<keyword evidence="11 13" id="KW-0408">Iron</keyword>
<dbReference type="PIRSF" id="PIRSF000014">
    <property type="entry name" value="4_hem_cytch_TorC"/>
    <property type="match status" value="1"/>
</dbReference>
<feature type="binding site" description="axial binding residue" evidence="15">
    <location>
        <position position="143"/>
    </location>
    <ligand>
        <name>heme</name>
        <dbReference type="ChEBI" id="CHEBI:30413"/>
        <label>3</label>
    </ligand>
    <ligandPart>
        <name>Fe</name>
        <dbReference type="ChEBI" id="CHEBI:18248"/>
    </ligandPart>
</feature>
<dbReference type="Gene3D" id="1.10.3820.10">
    <property type="entry name" value="Di-heme elbow motif domain"/>
    <property type="match status" value="1"/>
</dbReference>
<dbReference type="RefSeq" id="WP_029094854.1">
    <property type="nucleotide sequence ID" value="NZ_PDDX01000001.1"/>
</dbReference>
<feature type="binding site" description="covalent" evidence="14">
    <location>
        <position position="51"/>
    </location>
    <ligand>
        <name>heme</name>
        <dbReference type="ChEBI" id="CHEBI:30413"/>
        <label>1</label>
    </ligand>
</feature>
<dbReference type="GO" id="GO:0009061">
    <property type="term" value="P:anaerobic respiration"/>
    <property type="evidence" value="ECO:0007669"/>
    <property type="project" value="TreeGrafter"/>
</dbReference>
<evidence type="ECO:0000256" key="10">
    <source>
        <dbReference type="ARBA" id="ARBA00022989"/>
    </source>
</evidence>
<keyword evidence="5 13" id="KW-0997">Cell inner membrane</keyword>
<proteinExistence type="inferred from homology"/>
<dbReference type="AlphaFoldDB" id="A0A2C6DLY1"/>
<dbReference type="GO" id="GO:0005506">
    <property type="term" value="F:iron ion binding"/>
    <property type="evidence" value="ECO:0007669"/>
    <property type="project" value="UniProtKB-UniRule"/>
</dbReference>
<keyword evidence="19" id="KW-1185">Reference proteome</keyword>
<feature type="binding site" description="covalent" evidence="14">
    <location>
        <position position="78"/>
    </location>
    <ligand>
        <name>heme</name>
        <dbReference type="ChEBI" id="CHEBI:30413"/>
        <label>2</label>
    </ligand>
</feature>
<evidence type="ECO:0000256" key="9">
    <source>
        <dbReference type="ARBA" id="ARBA00022982"/>
    </source>
</evidence>
<dbReference type="SUPFAM" id="SSF48695">
    <property type="entry name" value="Multiheme cytochromes"/>
    <property type="match status" value="1"/>
</dbReference>
<feature type="binding site" description="covalent" evidence="14">
    <location>
        <position position="171"/>
    </location>
    <ligand>
        <name>heme</name>
        <dbReference type="ChEBI" id="CHEBI:30413"/>
        <label>4</label>
    </ligand>
</feature>
<feature type="binding site" description="covalent" evidence="14">
    <location>
        <position position="335"/>
    </location>
    <ligand>
        <name>heme</name>
        <dbReference type="ChEBI" id="CHEBI:30413"/>
        <label>5</label>
    </ligand>
</feature>
<comment type="similarity">
    <text evidence="2 13">Belongs to the TorC/TorY family.</text>
</comment>
<dbReference type="GO" id="GO:0005886">
    <property type="term" value="C:plasma membrane"/>
    <property type="evidence" value="ECO:0007669"/>
    <property type="project" value="UniProtKB-SubCell"/>
</dbReference>
<feature type="binding site" description="axial binding residue" evidence="15">
    <location>
        <position position="52"/>
    </location>
    <ligand>
        <name>heme</name>
        <dbReference type="ChEBI" id="CHEBI:30413"/>
        <label>1</label>
    </ligand>
    <ligandPart>
        <name>Fe</name>
        <dbReference type="ChEBI" id="CHEBI:18248"/>
    </ligandPart>
</feature>
<organism evidence="18 19">
    <name type="scientific">Budvicia aquatica</name>
    <dbReference type="NCBI Taxonomy" id="82979"/>
    <lineage>
        <taxon>Bacteria</taxon>
        <taxon>Pseudomonadati</taxon>
        <taxon>Pseudomonadota</taxon>
        <taxon>Gammaproteobacteria</taxon>
        <taxon>Enterobacterales</taxon>
        <taxon>Budviciaceae</taxon>
        <taxon>Budvicia</taxon>
    </lineage>
</organism>
<keyword evidence="9 13" id="KW-0249">Electron transport</keyword>
<dbReference type="GO" id="GO:0009276">
    <property type="term" value="C:Gram-negative-bacterium-type cell wall"/>
    <property type="evidence" value="ECO:0007669"/>
    <property type="project" value="UniProtKB-UniRule"/>
</dbReference>
<keyword evidence="10 16" id="KW-1133">Transmembrane helix</keyword>
<feature type="binding site" description="covalent" evidence="14">
    <location>
        <position position="81"/>
    </location>
    <ligand>
        <name>heme</name>
        <dbReference type="ChEBI" id="CHEBI:30413"/>
        <label>2</label>
    </ligand>
</feature>
<dbReference type="InterPro" id="IPR038266">
    <property type="entry name" value="NapC/NirT_cytc_sf"/>
</dbReference>
<dbReference type="Proteomes" id="UP000224974">
    <property type="component" value="Unassembled WGS sequence"/>
</dbReference>
<accession>A0A2C6DLY1</accession>
<dbReference type="InterPro" id="IPR051174">
    <property type="entry name" value="Cytochrome_c-type_ET"/>
</dbReference>
<evidence type="ECO:0000256" key="8">
    <source>
        <dbReference type="ARBA" id="ARBA00022723"/>
    </source>
</evidence>
<evidence type="ECO:0000256" key="12">
    <source>
        <dbReference type="ARBA" id="ARBA00023136"/>
    </source>
</evidence>
<evidence type="ECO:0000313" key="19">
    <source>
        <dbReference type="Proteomes" id="UP000224974"/>
    </source>
</evidence>
<feature type="binding site" description="covalent" evidence="14">
    <location>
        <position position="139"/>
    </location>
    <ligand>
        <name>heme</name>
        <dbReference type="ChEBI" id="CHEBI:30413"/>
        <label>3</label>
    </ligand>
</feature>
<feature type="binding site" description="covalent" evidence="14">
    <location>
        <position position="332"/>
    </location>
    <ligand>
        <name>heme</name>
        <dbReference type="ChEBI" id="CHEBI:30413"/>
        <label>5</label>
    </ligand>
</feature>
<keyword evidence="6 13" id="KW-0349">Heme</keyword>
<dbReference type="GO" id="GO:0020037">
    <property type="term" value="F:heme binding"/>
    <property type="evidence" value="ECO:0007669"/>
    <property type="project" value="UniProtKB-UniRule"/>
</dbReference>
<comment type="caution">
    <text evidence="18">The sequence shown here is derived from an EMBL/GenBank/DDBJ whole genome shotgun (WGS) entry which is preliminary data.</text>
</comment>
<dbReference type="Pfam" id="PF03264">
    <property type="entry name" value="Cytochrom_NNT"/>
    <property type="match status" value="1"/>
</dbReference>
<evidence type="ECO:0000256" key="16">
    <source>
        <dbReference type="SAM" id="Phobius"/>
    </source>
</evidence>
<dbReference type="PANTHER" id="PTHR30333">
    <property type="entry name" value="CYTOCHROME C-TYPE PROTEIN"/>
    <property type="match status" value="1"/>
</dbReference>
<feature type="binding site" description="axial binding residue" evidence="15">
    <location>
        <position position="82"/>
    </location>
    <ligand>
        <name>heme</name>
        <dbReference type="ChEBI" id="CHEBI:30413"/>
        <label>2</label>
    </ligand>
    <ligandPart>
        <name>Fe</name>
        <dbReference type="ChEBI" id="CHEBI:18248"/>
    </ligandPart>
</feature>
<evidence type="ECO:0000256" key="3">
    <source>
        <dbReference type="ARBA" id="ARBA00022448"/>
    </source>
</evidence>
<keyword evidence="3 13" id="KW-0813">Transport</keyword>
<evidence type="ECO:0000259" key="17">
    <source>
        <dbReference type="Pfam" id="PF03264"/>
    </source>
</evidence>
<keyword evidence="8 13" id="KW-0479">Metal-binding</keyword>
<keyword evidence="7 16" id="KW-0812">Transmembrane</keyword>